<reference evidence="1" key="2">
    <citation type="journal article" date="2015" name="Data Brief">
        <title>Shoot transcriptome of the giant reed, Arundo donax.</title>
        <authorList>
            <person name="Barrero R.A."/>
            <person name="Guerrero F.D."/>
            <person name="Moolhuijzen P."/>
            <person name="Goolsby J.A."/>
            <person name="Tidwell J."/>
            <person name="Bellgard S.E."/>
            <person name="Bellgard M.I."/>
        </authorList>
    </citation>
    <scope>NUCLEOTIDE SEQUENCE</scope>
    <source>
        <tissue evidence="1">Shoot tissue taken approximately 20 cm above the soil surface</tissue>
    </source>
</reference>
<protein>
    <submittedName>
        <fullName evidence="1">Uncharacterized protein</fullName>
    </submittedName>
</protein>
<sequence length="14" mass="1710">MAKLFSNFVFYIMV</sequence>
<dbReference type="EMBL" id="GBRH01234243">
    <property type="protein sequence ID" value="JAD63652.1"/>
    <property type="molecule type" value="Transcribed_RNA"/>
</dbReference>
<reference evidence="1" key="1">
    <citation type="submission" date="2014-09" db="EMBL/GenBank/DDBJ databases">
        <authorList>
            <person name="Magalhaes I.L.F."/>
            <person name="Oliveira U."/>
            <person name="Santos F.R."/>
            <person name="Vidigal T.H.D.A."/>
            <person name="Brescovit A.D."/>
            <person name="Santos A.J."/>
        </authorList>
    </citation>
    <scope>NUCLEOTIDE SEQUENCE</scope>
    <source>
        <tissue evidence="1">Shoot tissue taken approximately 20 cm above the soil surface</tissue>
    </source>
</reference>
<proteinExistence type="predicted"/>
<accession>A0A0A9BWN1</accession>
<name>A0A0A9BWN1_ARUDO</name>
<evidence type="ECO:0000313" key="1">
    <source>
        <dbReference type="EMBL" id="JAD63652.1"/>
    </source>
</evidence>
<organism evidence="1">
    <name type="scientific">Arundo donax</name>
    <name type="common">Giant reed</name>
    <name type="synonym">Donax arundinaceus</name>
    <dbReference type="NCBI Taxonomy" id="35708"/>
    <lineage>
        <taxon>Eukaryota</taxon>
        <taxon>Viridiplantae</taxon>
        <taxon>Streptophyta</taxon>
        <taxon>Embryophyta</taxon>
        <taxon>Tracheophyta</taxon>
        <taxon>Spermatophyta</taxon>
        <taxon>Magnoliopsida</taxon>
        <taxon>Liliopsida</taxon>
        <taxon>Poales</taxon>
        <taxon>Poaceae</taxon>
        <taxon>PACMAD clade</taxon>
        <taxon>Arundinoideae</taxon>
        <taxon>Arundineae</taxon>
        <taxon>Arundo</taxon>
    </lineage>
</organism>